<protein>
    <recommendedName>
        <fullName evidence="3">Phage tail protein</fullName>
    </recommendedName>
</protein>
<sequence length="124" mass="13197">MANLQQYSKAVVYVNSLLLSEEASVTIKRTSGSQPVKTVAKGYAGESPGSPMTEITVSNAVPSADFELDPGPYLNLVEIVEVTVFAAGRTLTVKGSIIDDNFSHAVDSEAKLEFNFRGGPGSWQ</sequence>
<dbReference type="RefSeq" id="WP_153824984.1">
    <property type="nucleotide sequence ID" value="NZ_WJIE01000027.1"/>
</dbReference>
<organism evidence="1 2">
    <name type="scientific">Polyangium spumosum</name>
    <dbReference type="NCBI Taxonomy" id="889282"/>
    <lineage>
        <taxon>Bacteria</taxon>
        <taxon>Pseudomonadati</taxon>
        <taxon>Myxococcota</taxon>
        <taxon>Polyangia</taxon>
        <taxon>Polyangiales</taxon>
        <taxon>Polyangiaceae</taxon>
        <taxon>Polyangium</taxon>
    </lineage>
</organism>
<dbReference type="AlphaFoldDB" id="A0A6N7Q5P6"/>
<evidence type="ECO:0000313" key="1">
    <source>
        <dbReference type="EMBL" id="MRG98210.1"/>
    </source>
</evidence>
<comment type="caution">
    <text evidence="1">The sequence shown here is derived from an EMBL/GenBank/DDBJ whole genome shotgun (WGS) entry which is preliminary data.</text>
</comment>
<dbReference type="Proteomes" id="UP000440224">
    <property type="component" value="Unassembled WGS sequence"/>
</dbReference>
<evidence type="ECO:0008006" key="3">
    <source>
        <dbReference type="Google" id="ProtNLM"/>
    </source>
</evidence>
<accession>A0A6N7Q5P6</accession>
<evidence type="ECO:0000313" key="2">
    <source>
        <dbReference type="Proteomes" id="UP000440224"/>
    </source>
</evidence>
<dbReference type="EMBL" id="WJIE01000027">
    <property type="protein sequence ID" value="MRG98210.1"/>
    <property type="molecule type" value="Genomic_DNA"/>
</dbReference>
<gene>
    <name evidence="1" type="ORF">GF068_40815</name>
</gene>
<name>A0A6N7Q5P6_9BACT</name>
<proteinExistence type="predicted"/>
<reference evidence="1 2" key="1">
    <citation type="submission" date="2019-10" db="EMBL/GenBank/DDBJ databases">
        <title>A soil myxobacterium in the family Polyangiaceae.</title>
        <authorList>
            <person name="Li Y."/>
            <person name="Wang J."/>
        </authorList>
    </citation>
    <scope>NUCLEOTIDE SEQUENCE [LARGE SCALE GENOMIC DNA]</scope>
    <source>
        <strain evidence="1 2">DSM 14734</strain>
    </source>
</reference>
<keyword evidence="2" id="KW-1185">Reference proteome</keyword>